<dbReference type="Pfam" id="PF08241">
    <property type="entry name" value="Methyltransf_11"/>
    <property type="match status" value="1"/>
</dbReference>
<evidence type="ECO:0000313" key="2">
    <source>
        <dbReference type="EMBL" id="OGG48266.1"/>
    </source>
</evidence>
<dbReference type="Gene3D" id="3.40.50.150">
    <property type="entry name" value="Vaccinia Virus protein VP39"/>
    <property type="match status" value="1"/>
</dbReference>
<accession>A0A1F6CGA9</accession>
<proteinExistence type="predicted"/>
<feature type="domain" description="Methyltransferase type 11" evidence="1">
    <location>
        <begin position="77"/>
        <end position="125"/>
    </location>
</feature>
<dbReference type="InterPro" id="IPR029063">
    <property type="entry name" value="SAM-dependent_MTases_sf"/>
</dbReference>
<comment type="caution">
    <text evidence="2">The sequence shown here is derived from an EMBL/GenBank/DDBJ whole genome shotgun (WGS) entry which is preliminary data.</text>
</comment>
<dbReference type="STRING" id="1798481.A2678_01565"/>
<evidence type="ECO:0000313" key="3">
    <source>
        <dbReference type="Proteomes" id="UP000178815"/>
    </source>
</evidence>
<name>A0A1F6CGA9_9BACT</name>
<dbReference type="InterPro" id="IPR013216">
    <property type="entry name" value="Methyltransf_11"/>
</dbReference>
<dbReference type="SUPFAM" id="SSF53335">
    <property type="entry name" value="S-adenosyl-L-methionine-dependent methyltransferases"/>
    <property type="match status" value="1"/>
</dbReference>
<organism evidence="2 3">
    <name type="scientific">Candidatus Kaiserbacteria bacterium RIFCSPHIGHO2_01_FULL_53_31</name>
    <dbReference type="NCBI Taxonomy" id="1798481"/>
    <lineage>
        <taxon>Bacteria</taxon>
        <taxon>Candidatus Kaiseribacteriota</taxon>
    </lineage>
</organism>
<evidence type="ECO:0000259" key="1">
    <source>
        <dbReference type="Pfam" id="PF08241"/>
    </source>
</evidence>
<sequence>MLSESQHNTEIENNRVAWGKKPLLQQLYRDFYEKMFAFVRTDISGNVVELGSGLGAFKAVYPNVITTDLFANPGIDRVENAYHLSFKQGEASNLILFDVFHHLRYPGQALEEFARVLPRDGRVIMFEPYISVLGALVYGLFHHESVALKQKISWFPPRDASMDNSYYAAQGNATRIFSVSSLYKEDVQKNWRLIKKEKCSALSYVLSGGFSKPCLYPLSLLPVIRGVERALDCLPLLFATRVLIVLERK</sequence>
<protein>
    <recommendedName>
        <fullName evidence="1">Methyltransferase type 11 domain-containing protein</fullName>
    </recommendedName>
</protein>
<gene>
    <name evidence="2" type="ORF">A2678_01565</name>
</gene>
<dbReference type="AlphaFoldDB" id="A0A1F6CGA9"/>
<dbReference type="EMBL" id="MFKU01000016">
    <property type="protein sequence ID" value="OGG48266.1"/>
    <property type="molecule type" value="Genomic_DNA"/>
</dbReference>
<dbReference type="Proteomes" id="UP000178815">
    <property type="component" value="Unassembled WGS sequence"/>
</dbReference>
<dbReference type="GO" id="GO:0008757">
    <property type="term" value="F:S-adenosylmethionine-dependent methyltransferase activity"/>
    <property type="evidence" value="ECO:0007669"/>
    <property type="project" value="InterPro"/>
</dbReference>
<reference evidence="2 3" key="1">
    <citation type="journal article" date="2016" name="Nat. Commun.">
        <title>Thousands of microbial genomes shed light on interconnected biogeochemical processes in an aquifer system.</title>
        <authorList>
            <person name="Anantharaman K."/>
            <person name="Brown C.T."/>
            <person name="Hug L.A."/>
            <person name="Sharon I."/>
            <person name="Castelle C.J."/>
            <person name="Probst A.J."/>
            <person name="Thomas B.C."/>
            <person name="Singh A."/>
            <person name="Wilkins M.J."/>
            <person name="Karaoz U."/>
            <person name="Brodie E.L."/>
            <person name="Williams K.H."/>
            <person name="Hubbard S.S."/>
            <person name="Banfield J.F."/>
        </authorList>
    </citation>
    <scope>NUCLEOTIDE SEQUENCE [LARGE SCALE GENOMIC DNA]</scope>
</reference>